<sequence>MDASFAAALRDSYDALASEHADVVASDLDDRPLDRALFAAFAELVRAGGNDLVADVGCGPGRVTILLSELGLDAFGIDVSPGMLALARRTHPHLRFEEGSMLAMDLPDAALGGLLAYYSIIHIPWDQRPQLFAEFHRVLAPGGVLMLAFQIGTEHNHRTEFLSTPISITWYRQQPTDLATLLQAAGFTPWTTTIREPQDTETTPHGYLIARKPI</sequence>
<reference evidence="2 3" key="1">
    <citation type="submission" date="2019-02" db="EMBL/GenBank/DDBJ databases">
        <title>Kribbella capetownensis sp. nov. and Kribbella speibonae sp. nov., isolated from soil.</title>
        <authorList>
            <person name="Curtis S.M."/>
            <person name="Norton I."/>
            <person name="Everest G.J."/>
            <person name="Meyers P.R."/>
        </authorList>
    </citation>
    <scope>NUCLEOTIDE SEQUENCE [LARGE SCALE GENOMIC DNA]</scope>
    <source>
        <strain evidence="2 3">NRRL B-24813</strain>
    </source>
</reference>
<protein>
    <submittedName>
        <fullName evidence="2">Class I SAM-dependent methyltransferase</fullName>
    </submittedName>
</protein>
<dbReference type="Gene3D" id="3.40.50.150">
    <property type="entry name" value="Vaccinia Virus protein VP39"/>
    <property type="match status" value="1"/>
</dbReference>
<name>A0A4V2M9X9_9ACTN</name>
<dbReference type="Proteomes" id="UP000291144">
    <property type="component" value="Unassembled WGS sequence"/>
</dbReference>
<accession>A0A4V2M9X9</accession>
<keyword evidence="2" id="KW-0808">Transferase</keyword>
<dbReference type="CDD" id="cd02440">
    <property type="entry name" value="AdoMet_MTases"/>
    <property type="match status" value="1"/>
</dbReference>
<dbReference type="SUPFAM" id="SSF53335">
    <property type="entry name" value="S-adenosyl-L-methionine-dependent methyltransferases"/>
    <property type="match status" value="1"/>
</dbReference>
<dbReference type="RefSeq" id="WP_131362692.1">
    <property type="nucleotide sequence ID" value="NZ_SJKB01000011.1"/>
</dbReference>
<evidence type="ECO:0000313" key="3">
    <source>
        <dbReference type="Proteomes" id="UP000291144"/>
    </source>
</evidence>
<gene>
    <name evidence="2" type="ORF">E0H73_32060</name>
</gene>
<keyword evidence="2" id="KW-0489">Methyltransferase</keyword>
<dbReference type="InterPro" id="IPR029063">
    <property type="entry name" value="SAM-dependent_MTases_sf"/>
</dbReference>
<comment type="caution">
    <text evidence="2">The sequence shown here is derived from an EMBL/GenBank/DDBJ whole genome shotgun (WGS) entry which is preliminary data.</text>
</comment>
<evidence type="ECO:0000259" key="1">
    <source>
        <dbReference type="Pfam" id="PF13649"/>
    </source>
</evidence>
<dbReference type="GO" id="GO:0032259">
    <property type="term" value="P:methylation"/>
    <property type="evidence" value="ECO:0007669"/>
    <property type="project" value="UniProtKB-KW"/>
</dbReference>
<dbReference type="OrthoDB" id="9805171at2"/>
<dbReference type="AlphaFoldDB" id="A0A4V2M9X9"/>
<dbReference type="GO" id="GO:0008168">
    <property type="term" value="F:methyltransferase activity"/>
    <property type="evidence" value="ECO:0007669"/>
    <property type="project" value="UniProtKB-KW"/>
</dbReference>
<keyword evidence="3" id="KW-1185">Reference proteome</keyword>
<dbReference type="InterPro" id="IPR041698">
    <property type="entry name" value="Methyltransf_25"/>
</dbReference>
<dbReference type="Pfam" id="PF13649">
    <property type="entry name" value="Methyltransf_25"/>
    <property type="match status" value="1"/>
</dbReference>
<evidence type="ECO:0000313" key="2">
    <source>
        <dbReference type="EMBL" id="TCC57112.1"/>
    </source>
</evidence>
<dbReference type="EMBL" id="SJKB01000011">
    <property type="protein sequence ID" value="TCC57112.1"/>
    <property type="molecule type" value="Genomic_DNA"/>
</dbReference>
<proteinExistence type="predicted"/>
<organism evidence="2 3">
    <name type="scientific">Kribbella pittospori</name>
    <dbReference type="NCBI Taxonomy" id="722689"/>
    <lineage>
        <taxon>Bacteria</taxon>
        <taxon>Bacillati</taxon>
        <taxon>Actinomycetota</taxon>
        <taxon>Actinomycetes</taxon>
        <taxon>Propionibacteriales</taxon>
        <taxon>Kribbellaceae</taxon>
        <taxon>Kribbella</taxon>
    </lineage>
</organism>
<feature type="domain" description="Methyltransferase" evidence="1">
    <location>
        <begin position="53"/>
        <end position="143"/>
    </location>
</feature>
<dbReference type="PANTHER" id="PTHR43591">
    <property type="entry name" value="METHYLTRANSFERASE"/>
    <property type="match status" value="1"/>
</dbReference>